<evidence type="ECO:0000259" key="7">
    <source>
        <dbReference type="PROSITE" id="PS51362"/>
    </source>
</evidence>
<dbReference type="PROSITE" id="PS00250">
    <property type="entry name" value="TGF_BETA_1"/>
    <property type="match status" value="1"/>
</dbReference>
<dbReference type="OrthoDB" id="6516235at2759"/>
<dbReference type="PANTHER" id="PTHR11848">
    <property type="entry name" value="TGF-BETA FAMILY"/>
    <property type="match status" value="1"/>
</dbReference>
<evidence type="ECO:0000256" key="1">
    <source>
        <dbReference type="ARBA" id="ARBA00004613"/>
    </source>
</evidence>
<dbReference type="EMBL" id="LSRL02000479">
    <property type="protein sequence ID" value="TDG40808.1"/>
    <property type="molecule type" value="Genomic_DNA"/>
</dbReference>
<sequence>MHRDNVNGFEREEYFGSTQEIITFAEEGAQYRQYRIVEFAAQKAGISNQKISIKSAQMHIRIERQDVKSEAVSHDAQRKMKTARKSHASEPRQRIKIWVFRMSEGINMTEKAMDQVFLFRALFEVDTDRLGWQKFDLTETIREWYNDRGRENLRLLIDCTGCGSKYSLHLFQLPEPRVKLASDRFVNPNRPFLVLHTESPRPRRVRRRAIDCGGALSGQCCKESFYVSFKALGWDDWIIAPRGYFANYCRGECTGPFRTPDTFQTFHAHFIEEYRKMGLLNGMRPCCAPIKFSSMSLIYYGDDGIIKRDLPKMVVDECGCP</sequence>
<comment type="similarity">
    <text evidence="2 6">Belongs to the TGF-beta family.</text>
</comment>
<dbReference type="InterPro" id="IPR017948">
    <property type="entry name" value="TGFb_CS"/>
</dbReference>
<accession>A0A484AWN2</accession>
<protein>
    <recommendedName>
        <fullName evidence="7">TGF-beta family profile domain-containing protein</fullName>
    </recommendedName>
</protein>
<dbReference type="PROSITE" id="PS51362">
    <property type="entry name" value="TGF_BETA_2"/>
    <property type="match status" value="1"/>
</dbReference>
<dbReference type="InterPro" id="IPR029034">
    <property type="entry name" value="Cystine-knot_cytokine"/>
</dbReference>
<gene>
    <name evidence="8" type="ORF">AWZ03_012770</name>
</gene>
<dbReference type="FunFam" id="2.10.90.10:FF:000051">
    <property type="entry name" value="Uncharacterized protein, isoform A"/>
    <property type="match status" value="1"/>
</dbReference>
<evidence type="ECO:0000313" key="8">
    <source>
        <dbReference type="EMBL" id="TDG40808.1"/>
    </source>
</evidence>
<evidence type="ECO:0000256" key="6">
    <source>
        <dbReference type="RuleBase" id="RU000354"/>
    </source>
</evidence>
<dbReference type="SUPFAM" id="SSF57501">
    <property type="entry name" value="Cystine-knot cytokines"/>
    <property type="match status" value="1"/>
</dbReference>
<dbReference type="Proteomes" id="UP000295192">
    <property type="component" value="Unassembled WGS sequence"/>
</dbReference>
<organism evidence="8 9">
    <name type="scientific">Drosophila navojoa</name>
    <name type="common">Fruit fly</name>
    <dbReference type="NCBI Taxonomy" id="7232"/>
    <lineage>
        <taxon>Eukaryota</taxon>
        <taxon>Metazoa</taxon>
        <taxon>Ecdysozoa</taxon>
        <taxon>Arthropoda</taxon>
        <taxon>Hexapoda</taxon>
        <taxon>Insecta</taxon>
        <taxon>Pterygota</taxon>
        <taxon>Neoptera</taxon>
        <taxon>Endopterygota</taxon>
        <taxon>Diptera</taxon>
        <taxon>Brachycera</taxon>
        <taxon>Muscomorpha</taxon>
        <taxon>Ephydroidea</taxon>
        <taxon>Drosophilidae</taxon>
        <taxon>Drosophila</taxon>
    </lineage>
</organism>
<name>A0A484AWN2_DRONA</name>
<dbReference type="FunFam" id="2.60.120.970:FF:000044">
    <property type="entry name" value="Inhibin beta chain"/>
    <property type="match status" value="1"/>
</dbReference>
<dbReference type="GO" id="GO:0005125">
    <property type="term" value="F:cytokine activity"/>
    <property type="evidence" value="ECO:0007669"/>
    <property type="project" value="TreeGrafter"/>
</dbReference>
<keyword evidence="3" id="KW-0964">Secreted</keyword>
<dbReference type="PANTHER" id="PTHR11848:SF309">
    <property type="entry name" value="INHIBIN BETA CHAIN"/>
    <property type="match status" value="1"/>
</dbReference>
<comment type="subcellular location">
    <subcellularLocation>
        <location evidence="1">Secreted</location>
    </subcellularLocation>
</comment>
<dbReference type="GO" id="GO:0008083">
    <property type="term" value="F:growth factor activity"/>
    <property type="evidence" value="ECO:0007669"/>
    <property type="project" value="UniProtKB-KW"/>
</dbReference>
<dbReference type="SMART" id="SM00204">
    <property type="entry name" value="TGFB"/>
    <property type="match status" value="1"/>
</dbReference>
<evidence type="ECO:0000313" key="9">
    <source>
        <dbReference type="Proteomes" id="UP000295192"/>
    </source>
</evidence>
<keyword evidence="5" id="KW-1015">Disulfide bond</keyword>
<reference evidence="8 9" key="1">
    <citation type="journal article" date="2019" name="J. Hered.">
        <title>An Improved Genome Assembly for Drosophila navojoa, the Basal Species in the mojavensis Cluster.</title>
        <authorList>
            <person name="Vanderlinde T."/>
            <person name="Dupim E.G."/>
            <person name="Nazario-Yepiz N.O."/>
            <person name="Carvalho A.B."/>
        </authorList>
    </citation>
    <scope>NUCLEOTIDE SEQUENCE [LARGE SCALE GENOMIC DNA]</scope>
    <source>
        <strain evidence="8">Navoj_Jal97</strain>
        <tissue evidence="8">Whole organism</tissue>
    </source>
</reference>
<dbReference type="CDD" id="cd13752">
    <property type="entry name" value="TGF_beta_INHB"/>
    <property type="match status" value="1"/>
</dbReference>
<evidence type="ECO:0000256" key="5">
    <source>
        <dbReference type="ARBA" id="ARBA00023157"/>
    </source>
</evidence>
<evidence type="ECO:0000256" key="2">
    <source>
        <dbReference type="ARBA" id="ARBA00006656"/>
    </source>
</evidence>
<dbReference type="AlphaFoldDB" id="A0A484AWN2"/>
<keyword evidence="4 6" id="KW-0339">Growth factor</keyword>
<dbReference type="GO" id="GO:0005615">
    <property type="term" value="C:extracellular space"/>
    <property type="evidence" value="ECO:0007669"/>
    <property type="project" value="TreeGrafter"/>
</dbReference>
<dbReference type="InterPro" id="IPR015615">
    <property type="entry name" value="TGF-beta-rel"/>
</dbReference>
<evidence type="ECO:0000256" key="4">
    <source>
        <dbReference type="ARBA" id="ARBA00023030"/>
    </source>
</evidence>
<dbReference type="InterPro" id="IPR001839">
    <property type="entry name" value="TGF-b_C"/>
</dbReference>
<dbReference type="Pfam" id="PF00019">
    <property type="entry name" value="TGF_beta"/>
    <property type="match status" value="1"/>
</dbReference>
<dbReference type="Gene3D" id="2.10.90.10">
    <property type="entry name" value="Cystine-knot cytokines"/>
    <property type="match status" value="1"/>
</dbReference>
<dbReference type="Gene3D" id="2.60.120.970">
    <property type="match status" value="1"/>
</dbReference>
<proteinExistence type="inferred from homology"/>
<keyword evidence="9" id="KW-1185">Reference proteome</keyword>
<comment type="caution">
    <text evidence="8">The sequence shown here is derived from an EMBL/GenBank/DDBJ whole genome shotgun (WGS) entry which is preliminary data.</text>
</comment>
<feature type="domain" description="TGF-beta family profile" evidence="7">
    <location>
        <begin position="201"/>
        <end position="321"/>
    </location>
</feature>
<evidence type="ECO:0000256" key="3">
    <source>
        <dbReference type="ARBA" id="ARBA00022525"/>
    </source>
</evidence>
<dbReference type="OMA" id="TESNACR"/>
<dbReference type="STRING" id="7232.A0A484AWN2"/>